<comment type="caution">
    <text evidence="2">The sequence shown here is derived from an EMBL/GenBank/DDBJ whole genome shotgun (WGS) entry which is preliminary data.</text>
</comment>
<name>A0AA88T3Y1_TACVA</name>
<keyword evidence="3" id="KW-1185">Reference proteome</keyword>
<accession>A0AA88T3Y1</accession>
<protein>
    <recommendedName>
        <fullName evidence="1">Integrase core domain-containing protein</fullName>
    </recommendedName>
</protein>
<dbReference type="PANTHER" id="PTHR46791">
    <property type="entry name" value="EXPRESSED PROTEIN"/>
    <property type="match status" value="1"/>
</dbReference>
<organism evidence="2 3">
    <name type="scientific">Tachysurus vachellii</name>
    <name type="common">Darkbarbel catfish</name>
    <name type="synonym">Pelteobagrus vachellii</name>
    <dbReference type="NCBI Taxonomy" id="175792"/>
    <lineage>
        <taxon>Eukaryota</taxon>
        <taxon>Metazoa</taxon>
        <taxon>Chordata</taxon>
        <taxon>Craniata</taxon>
        <taxon>Vertebrata</taxon>
        <taxon>Euteleostomi</taxon>
        <taxon>Actinopterygii</taxon>
        <taxon>Neopterygii</taxon>
        <taxon>Teleostei</taxon>
        <taxon>Ostariophysi</taxon>
        <taxon>Siluriformes</taxon>
        <taxon>Bagridae</taxon>
        <taxon>Tachysurus</taxon>
    </lineage>
</organism>
<dbReference type="SUPFAM" id="SSF53098">
    <property type="entry name" value="Ribonuclease H-like"/>
    <property type="match status" value="1"/>
</dbReference>
<proteinExistence type="predicted"/>
<dbReference type="Pfam" id="PF24764">
    <property type="entry name" value="rva_4"/>
    <property type="match status" value="1"/>
</dbReference>
<evidence type="ECO:0000259" key="1">
    <source>
        <dbReference type="Pfam" id="PF24764"/>
    </source>
</evidence>
<dbReference type="InterPro" id="IPR058913">
    <property type="entry name" value="Integrase_dom_put"/>
</dbReference>
<dbReference type="PANTHER" id="PTHR46791:SF14">
    <property type="match status" value="1"/>
</dbReference>
<evidence type="ECO:0000313" key="3">
    <source>
        <dbReference type="Proteomes" id="UP001187315"/>
    </source>
</evidence>
<reference evidence="2" key="1">
    <citation type="submission" date="2023-08" db="EMBL/GenBank/DDBJ databases">
        <title>Pelteobagrus vachellii genome.</title>
        <authorList>
            <person name="Liu H."/>
        </authorList>
    </citation>
    <scope>NUCLEOTIDE SEQUENCE</scope>
    <source>
        <strain evidence="2">PRFRI_2022a</strain>
        <tissue evidence="2">Muscle</tissue>
    </source>
</reference>
<evidence type="ECO:0000313" key="2">
    <source>
        <dbReference type="EMBL" id="KAK2857728.1"/>
    </source>
</evidence>
<dbReference type="AlphaFoldDB" id="A0AA88T3Y1"/>
<sequence>MEVNMSRLSTLIRFYFTLGLRHWEILLSLSNINGIVISASTLRRHLKTLRLFRRKEHSDLLDVAVFLQDQLNRYGMLHGYKMMHLKCIQAGYVVTQETIRQLLKILDPHGVQLRRRNRLRRRLYHNPGPNFLWHVDSYDKLKPYGICINGAIDGFSRMLIWLHAYSTSSDPKVIAGYFIDAVLSRNGTATRIRSDLGTENCYMEQMQMFMRHDHTDDFSRNCYLYGSSNHNQRIEHWWGFLRKQHAQFWINLFQDLKDSDDFSGDFLDKSLIQFTCLEIIERELQDVVHLWNTHRIRPSRNAVSPCGRPVMMYTLPQLFGAREYLKEASQQKIQACREECRERGPYPCDNTVFDICCLAMAENSLHPPTSPEEAIDLYMFLRAYIRTQI</sequence>
<dbReference type="InterPro" id="IPR012337">
    <property type="entry name" value="RNaseH-like_sf"/>
</dbReference>
<dbReference type="Gene3D" id="3.30.420.10">
    <property type="entry name" value="Ribonuclease H-like superfamily/Ribonuclease H"/>
    <property type="match status" value="1"/>
</dbReference>
<dbReference type="EMBL" id="JAVHJS010000005">
    <property type="protein sequence ID" value="KAK2857728.1"/>
    <property type="molecule type" value="Genomic_DNA"/>
</dbReference>
<feature type="domain" description="Integrase core" evidence="1">
    <location>
        <begin position="124"/>
        <end position="302"/>
    </location>
</feature>
<dbReference type="Proteomes" id="UP001187315">
    <property type="component" value="Unassembled WGS sequence"/>
</dbReference>
<dbReference type="InterPro" id="IPR036397">
    <property type="entry name" value="RNaseH_sf"/>
</dbReference>
<gene>
    <name evidence="2" type="ORF">Q7C36_005647</name>
</gene>
<dbReference type="GO" id="GO:0003676">
    <property type="term" value="F:nucleic acid binding"/>
    <property type="evidence" value="ECO:0007669"/>
    <property type="project" value="InterPro"/>
</dbReference>